<dbReference type="AlphaFoldDB" id="A0A319ECD1"/>
<dbReference type="Proteomes" id="UP000248423">
    <property type="component" value="Unassembled WGS sequence"/>
</dbReference>
<proteinExistence type="predicted"/>
<dbReference type="OrthoDB" id="4475042at2759"/>
<evidence type="ECO:0000313" key="2">
    <source>
        <dbReference type="Proteomes" id="UP000248423"/>
    </source>
</evidence>
<dbReference type="VEuPathDB" id="FungiDB:BO78DRAFT_93033"/>
<sequence length="267" mass="30467">MSSEILGTFIFARPAPKPQRGIQLCPTKLLQVQQVTGYHHPAVVEVWKRGWCKSKHNDQVPPKLKIRKGDLYATFGDPFMIESEGRSKEGNSIVPTHVGRKDGIAGIIFNSSSPHGPTLYLAETQRIWQCISFAAKANQQKIIYRIEMRPDEGENRQELSKLILQCEKRTDQHAHERTLRSEEDTLTFFVIDSGSKTKRFLASMDHGILEIRIRKLATFDFLKTHLEACSVGKPSMTEEEISTQFLTEWVFNHVIMLGIWVTSQESD</sequence>
<organism evidence="1 2">
    <name type="scientific">Aspergillus sclerotiicarbonarius (strain CBS 121057 / IBT 28362)</name>
    <dbReference type="NCBI Taxonomy" id="1448318"/>
    <lineage>
        <taxon>Eukaryota</taxon>
        <taxon>Fungi</taxon>
        <taxon>Dikarya</taxon>
        <taxon>Ascomycota</taxon>
        <taxon>Pezizomycotina</taxon>
        <taxon>Eurotiomycetes</taxon>
        <taxon>Eurotiomycetidae</taxon>
        <taxon>Eurotiales</taxon>
        <taxon>Aspergillaceae</taxon>
        <taxon>Aspergillus</taxon>
        <taxon>Aspergillus subgen. Circumdati</taxon>
    </lineage>
</organism>
<dbReference type="STRING" id="1448318.A0A319ECD1"/>
<name>A0A319ECD1_ASPSB</name>
<dbReference type="EMBL" id="KZ826343">
    <property type="protein sequence ID" value="PYI07200.1"/>
    <property type="molecule type" value="Genomic_DNA"/>
</dbReference>
<reference evidence="1 2" key="1">
    <citation type="submission" date="2018-02" db="EMBL/GenBank/DDBJ databases">
        <title>The genomes of Aspergillus section Nigri reveals drivers in fungal speciation.</title>
        <authorList>
            <consortium name="DOE Joint Genome Institute"/>
            <person name="Vesth T.C."/>
            <person name="Nybo J."/>
            <person name="Theobald S."/>
            <person name="Brandl J."/>
            <person name="Frisvad J.C."/>
            <person name="Nielsen K.F."/>
            <person name="Lyhne E.K."/>
            <person name="Kogle M.E."/>
            <person name="Kuo A."/>
            <person name="Riley R."/>
            <person name="Clum A."/>
            <person name="Nolan M."/>
            <person name="Lipzen A."/>
            <person name="Salamov A."/>
            <person name="Henrissat B."/>
            <person name="Wiebenga A."/>
            <person name="De vries R.P."/>
            <person name="Grigoriev I.V."/>
            <person name="Mortensen U.H."/>
            <person name="Andersen M.R."/>
            <person name="Baker S.E."/>
        </authorList>
    </citation>
    <scope>NUCLEOTIDE SEQUENCE [LARGE SCALE GENOMIC DNA]</scope>
    <source>
        <strain evidence="1 2">CBS 121057</strain>
    </source>
</reference>
<keyword evidence="2" id="KW-1185">Reference proteome</keyword>
<evidence type="ECO:0000313" key="1">
    <source>
        <dbReference type="EMBL" id="PYI07200.1"/>
    </source>
</evidence>
<protein>
    <submittedName>
        <fullName evidence="1">Uncharacterized protein</fullName>
    </submittedName>
</protein>
<accession>A0A319ECD1</accession>
<gene>
    <name evidence="1" type="ORF">BO78DRAFT_93033</name>
</gene>